<gene>
    <name evidence="1" type="ORF">D5086_0000074910</name>
</gene>
<protein>
    <submittedName>
        <fullName evidence="1">Uncharacterized protein</fullName>
    </submittedName>
</protein>
<evidence type="ECO:0000313" key="1">
    <source>
        <dbReference type="EMBL" id="TKS11216.1"/>
    </source>
</evidence>
<name>A0A4V6AAH9_POPAL</name>
<dbReference type="AlphaFoldDB" id="A0A4V6AAH9"/>
<sequence length="215" mass="23316">MTGDERAPLLLLAPGRRDWSHHWIIAAASTCFQWLRGCESEMATGAEDNAAVEAGDGCVLRLLDRGGEFGGDGEKPKRKKDRMRLWFSCCSGDRGKICFGFENGDGKGSVRLKVEKWWGGPAGLGAEQCAAESEKMVGRTCWFGSRVRGFFGRLRGRRKQREKAGIGEKGVLVLCSGICEEERINGCLLLAGRGGWEAGPATSFSFLSFSSKLGG</sequence>
<organism evidence="1">
    <name type="scientific">Populus alba</name>
    <name type="common">White poplar</name>
    <dbReference type="NCBI Taxonomy" id="43335"/>
    <lineage>
        <taxon>Eukaryota</taxon>
        <taxon>Viridiplantae</taxon>
        <taxon>Streptophyta</taxon>
        <taxon>Embryophyta</taxon>
        <taxon>Tracheophyta</taxon>
        <taxon>Spermatophyta</taxon>
        <taxon>Magnoliopsida</taxon>
        <taxon>eudicotyledons</taxon>
        <taxon>Gunneridae</taxon>
        <taxon>Pentapetalae</taxon>
        <taxon>rosids</taxon>
        <taxon>fabids</taxon>
        <taxon>Malpighiales</taxon>
        <taxon>Salicaceae</taxon>
        <taxon>Saliceae</taxon>
        <taxon>Populus</taxon>
    </lineage>
</organism>
<proteinExistence type="predicted"/>
<dbReference type="EMBL" id="RCHU01000216">
    <property type="protein sequence ID" value="TKS11216.1"/>
    <property type="molecule type" value="Genomic_DNA"/>
</dbReference>
<comment type="caution">
    <text evidence="1">The sequence shown here is derived from an EMBL/GenBank/DDBJ whole genome shotgun (WGS) entry which is preliminary data.</text>
</comment>
<reference evidence="1" key="1">
    <citation type="submission" date="2018-10" db="EMBL/GenBank/DDBJ databases">
        <title>Population genomic analysis revealed the cold adaptation of white poplar.</title>
        <authorList>
            <person name="Liu Y.-J."/>
        </authorList>
    </citation>
    <scope>NUCLEOTIDE SEQUENCE [LARGE SCALE GENOMIC DNA]</scope>
    <source>
        <strain evidence="1">PAL-ZL1</strain>
    </source>
</reference>
<accession>A0A4V6AAH9</accession>